<reference evidence="3" key="1">
    <citation type="submission" date="2019-08" db="EMBL/GenBank/DDBJ databases">
        <title>Seonamhaeicola sediminis sp. nov., isolated from marine sediment.</title>
        <authorList>
            <person name="Cao W.R."/>
        </authorList>
    </citation>
    <scope>NUCLEOTIDE SEQUENCE [LARGE SCALE GENOMIC DNA]</scope>
    <source>
        <strain evidence="3">Gy8</strain>
    </source>
</reference>
<feature type="transmembrane region" description="Helical" evidence="1">
    <location>
        <begin position="38"/>
        <end position="60"/>
    </location>
</feature>
<keyword evidence="1" id="KW-1133">Transmembrane helix</keyword>
<evidence type="ECO:0000313" key="2">
    <source>
        <dbReference type="EMBL" id="TXE11120.1"/>
    </source>
</evidence>
<dbReference type="EMBL" id="VOSC01000023">
    <property type="protein sequence ID" value="TXE11120.1"/>
    <property type="molecule type" value="Genomic_DNA"/>
</dbReference>
<feature type="transmembrane region" description="Helical" evidence="1">
    <location>
        <begin position="6"/>
        <end position="26"/>
    </location>
</feature>
<evidence type="ECO:0000313" key="3">
    <source>
        <dbReference type="Proteomes" id="UP000321790"/>
    </source>
</evidence>
<keyword evidence="1" id="KW-0812">Transmembrane</keyword>
<accession>A0A5C7AR48</accession>
<keyword evidence="3" id="KW-1185">Reference proteome</keyword>
<dbReference type="AlphaFoldDB" id="A0A5C7AR48"/>
<comment type="caution">
    <text evidence="2">The sequence shown here is derived from an EMBL/GenBank/DDBJ whole genome shotgun (WGS) entry which is preliminary data.</text>
</comment>
<proteinExistence type="predicted"/>
<gene>
    <name evidence="2" type="ORF">FUA26_08595</name>
</gene>
<name>A0A5C7AR48_9FLAO</name>
<dbReference type="Proteomes" id="UP000321790">
    <property type="component" value="Unassembled WGS sequence"/>
</dbReference>
<organism evidence="2 3">
    <name type="scientific">Seonamhaeicola algicola</name>
    <dbReference type="NCBI Taxonomy" id="1719036"/>
    <lineage>
        <taxon>Bacteria</taxon>
        <taxon>Pseudomonadati</taxon>
        <taxon>Bacteroidota</taxon>
        <taxon>Flavobacteriia</taxon>
        <taxon>Flavobacteriales</taxon>
        <taxon>Flavobacteriaceae</taxon>
    </lineage>
</organism>
<sequence>MFSKGQIVFGVLFFIVFAIIIGFMYRKDLKLHKRFYKGSSWILLAFISFILFIAAIKFFFK</sequence>
<dbReference type="OrthoDB" id="1179726at2"/>
<evidence type="ECO:0000256" key="1">
    <source>
        <dbReference type="SAM" id="Phobius"/>
    </source>
</evidence>
<keyword evidence="1" id="KW-0472">Membrane</keyword>
<protein>
    <submittedName>
        <fullName evidence="2">Uncharacterized protein</fullName>
    </submittedName>
</protein>